<protein>
    <recommendedName>
        <fullName evidence="9">Membrane fusion protein (MFP) family protein</fullName>
    </recommendedName>
</protein>
<dbReference type="InterPro" id="IPR050739">
    <property type="entry name" value="MFP"/>
</dbReference>
<evidence type="ECO:0000256" key="3">
    <source>
        <dbReference type="ARBA" id="ARBA00022448"/>
    </source>
</evidence>
<feature type="domain" description="AprE-like beta-barrel" evidence="12">
    <location>
        <begin position="324"/>
        <end position="410"/>
    </location>
</feature>
<comment type="subcellular location">
    <subcellularLocation>
        <location evidence="1 9">Cell inner membrane</location>
        <topology evidence="1 9">Single-pass membrane protein</topology>
    </subcellularLocation>
</comment>
<dbReference type="InterPro" id="IPR010129">
    <property type="entry name" value="T1SS_HlyD"/>
</dbReference>
<evidence type="ECO:0000256" key="8">
    <source>
        <dbReference type="ARBA" id="ARBA00023136"/>
    </source>
</evidence>
<dbReference type="PANTHER" id="PTHR30386:SF17">
    <property type="entry name" value="ALKALINE PROTEASE SECRETION PROTEIN APRE"/>
    <property type="match status" value="1"/>
</dbReference>
<dbReference type="Pfam" id="PF26002">
    <property type="entry name" value="Beta-barrel_AprE"/>
    <property type="match status" value="1"/>
</dbReference>
<feature type="domain" description="AprE-like long alpha-helical hairpin" evidence="11">
    <location>
        <begin position="93"/>
        <end position="281"/>
    </location>
</feature>
<dbReference type="PRINTS" id="PR01490">
    <property type="entry name" value="RTXTOXIND"/>
</dbReference>
<evidence type="ECO:0000256" key="9">
    <source>
        <dbReference type="RuleBase" id="RU365093"/>
    </source>
</evidence>
<keyword evidence="5 9" id="KW-0997">Cell inner membrane</keyword>
<dbReference type="Proteomes" id="UP000273675">
    <property type="component" value="Unassembled WGS sequence"/>
</dbReference>
<name>A0A495DLC9_9PROT</name>
<dbReference type="RefSeq" id="WP_075188640.1">
    <property type="nucleotide sequence ID" value="NZ_RBIM01000001.1"/>
</dbReference>
<evidence type="ECO:0000313" key="13">
    <source>
        <dbReference type="EMBL" id="RKR03728.1"/>
    </source>
</evidence>
<dbReference type="PANTHER" id="PTHR30386">
    <property type="entry name" value="MEMBRANE FUSION SUBUNIT OF EMRAB-TOLC MULTIDRUG EFFLUX PUMP"/>
    <property type="match status" value="1"/>
</dbReference>
<evidence type="ECO:0000259" key="12">
    <source>
        <dbReference type="Pfam" id="PF26002"/>
    </source>
</evidence>
<evidence type="ECO:0000256" key="4">
    <source>
        <dbReference type="ARBA" id="ARBA00022475"/>
    </source>
</evidence>
<dbReference type="AlphaFoldDB" id="A0A495DLC9"/>
<evidence type="ECO:0000256" key="2">
    <source>
        <dbReference type="ARBA" id="ARBA00009477"/>
    </source>
</evidence>
<dbReference type="InterPro" id="IPR058781">
    <property type="entry name" value="HH_AprE-like"/>
</dbReference>
<evidence type="ECO:0000256" key="7">
    <source>
        <dbReference type="ARBA" id="ARBA00022989"/>
    </source>
</evidence>
<accession>A0A495DLC9</accession>
<dbReference type="OrthoDB" id="9810980at2"/>
<gene>
    <name evidence="13" type="ORF">C7435_0166</name>
</gene>
<feature type="coiled-coil region" evidence="10">
    <location>
        <begin position="187"/>
        <end position="281"/>
    </location>
</feature>
<keyword evidence="10" id="KW-0175">Coiled coil</keyword>
<dbReference type="InterPro" id="IPR058982">
    <property type="entry name" value="Beta-barrel_AprE"/>
</dbReference>
<reference evidence="13 14" key="1">
    <citation type="submission" date="2018-10" db="EMBL/GenBank/DDBJ databases">
        <title>Genomic Encyclopedia of Type Strains, Phase IV (KMG-IV): sequencing the most valuable type-strain genomes for metagenomic binning, comparative biology and taxonomic classification.</title>
        <authorList>
            <person name="Goeker M."/>
        </authorList>
    </citation>
    <scope>NUCLEOTIDE SEQUENCE [LARGE SCALE GENOMIC DNA]</scope>
    <source>
        <strain evidence="13 14">DSM 4734</strain>
    </source>
</reference>
<sequence>MSGPDTPTRLLGDSFVRRSALACLIGLGGFLAWAGLAPLEEGVPAAGQIVVENDRQVVQHLEGGIIQELMVRDGDRVEAGAPLLTLQETASLAVRDELLQEIATLTGSTQRLAALRDGLEEPDFSSLDELGLTTEQRDAVVTRQRDLFRQQTQSFQADIAVLTARRDGARSSRDLHAQQIRITQRVLSAAQDQLSLLNERYERQMARLDELRGMERDVAALEADISRLRTEAQQAATLEQDLDGQIAQTEAAFNRQVSADQLEVRSQLEQARERLAAAQDVLNRSVVLAPQSGEVLNLRFSTRGGVVRPGEAILEIVPAVGEMTASVRIQPANRAAVYEGQAVRTRLTAYKSWMTPRLDGEVISVSADLKTDQNTGAAYYEVRIRIPAEQAARLGELDVIPGMPVEVFIFSGSSRTTLDYLLEPISESLFRGARTG</sequence>
<evidence type="ECO:0000259" key="11">
    <source>
        <dbReference type="Pfam" id="PF25994"/>
    </source>
</evidence>
<evidence type="ECO:0000256" key="1">
    <source>
        <dbReference type="ARBA" id="ARBA00004377"/>
    </source>
</evidence>
<proteinExistence type="inferred from homology"/>
<keyword evidence="4 9" id="KW-1003">Cell membrane</keyword>
<organism evidence="13 14">
    <name type="scientific">Maricaulis maris</name>
    <dbReference type="NCBI Taxonomy" id="74318"/>
    <lineage>
        <taxon>Bacteria</taxon>
        <taxon>Pseudomonadati</taxon>
        <taxon>Pseudomonadota</taxon>
        <taxon>Alphaproteobacteria</taxon>
        <taxon>Maricaulales</taxon>
        <taxon>Maricaulaceae</taxon>
        <taxon>Maricaulis</taxon>
    </lineage>
</organism>
<dbReference type="Pfam" id="PF25994">
    <property type="entry name" value="HH_AprE"/>
    <property type="match status" value="1"/>
</dbReference>
<evidence type="ECO:0000256" key="5">
    <source>
        <dbReference type="ARBA" id="ARBA00022519"/>
    </source>
</evidence>
<dbReference type="Gene3D" id="2.40.30.170">
    <property type="match status" value="1"/>
</dbReference>
<comment type="caution">
    <text evidence="13">The sequence shown here is derived from an EMBL/GenBank/DDBJ whole genome shotgun (WGS) entry which is preliminary data.</text>
</comment>
<keyword evidence="3 9" id="KW-0813">Transport</keyword>
<keyword evidence="6" id="KW-0812">Transmembrane</keyword>
<keyword evidence="7" id="KW-1133">Transmembrane helix</keyword>
<keyword evidence="8" id="KW-0472">Membrane</keyword>
<dbReference type="EMBL" id="RBIM01000001">
    <property type="protein sequence ID" value="RKR03728.1"/>
    <property type="molecule type" value="Genomic_DNA"/>
</dbReference>
<evidence type="ECO:0000256" key="10">
    <source>
        <dbReference type="SAM" id="Coils"/>
    </source>
</evidence>
<evidence type="ECO:0000256" key="6">
    <source>
        <dbReference type="ARBA" id="ARBA00022692"/>
    </source>
</evidence>
<evidence type="ECO:0000313" key="14">
    <source>
        <dbReference type="Proteomes" id="UP000273675"/>
    </source>
</evidence>
<dbReference type="GO" id="GO:0005886">
    <property type="term" value="C:plasma membrane"/>
    <property type="evidence" value="ECO:0007669"/>
    <property type="project" value="UniProtKB-SubCell"/>
</dbReference>
<comment type="similarity">
    <text evidence="2 9">Belongs to the membrane fusion protein (MFP) (TC 8.A.1) family.</text>
</comment>
<dbReference type="GO" id="GO:0015031">
    <property type="term" value="P:protein transport"/>
    <property type="evidence" value="ECO:0007669"/>
    <property type="project" value="InterPro"/>
</dbReference>
<dbReference type="NCBIfam" id="TIGR01843">
    <property type="entry name" value="type_I_hlyD"/>
    <property type="match status" value="1"/>
</dbReference>